<keyword evidence="2" id="KW-0808">Transferase</keyword>
<sequence>MRSPQSSEWLAGMQREVNAMFAKGVFEIIDGNVMPTSANLLGIMWRYHVKTNPDGLRYHIFASCENGDISGGTRSCSEIKLNNLPGDIDIAYLIVQLKIRQYVRKIPDFPCPEGKVYQVNQALYGLHQSGAEWFEEVDKLLKSQGFHSTETEPLRFTR</sequence>
<dbReference type="EMBL" id="NBNE01006169">
    <property type="protein sequence ID" value="OWZ02435.1"/>
    <property type="molecule type" value="Genomic_DNA"/>
</dbReference>
<keyword evidence="3" id="KW-1185">Reference proteome</keyword>
<protein>
    <submittedName>
        <fullName evidence="2">Reverse transcriptase</fullName>
    </submittedName>
</protein>
<feature type="domain" description="Reverse transcriptase Ty1/copia-type" evidence="1">
    <location>
        <begin position="87"/>
        <end position="152"/>
    </location>
</feature>
<proteinExistence type="predicted"/>
<evidence type="ECO:0000313" key="3">
    <source>
        <dbReference type="Proteomes" id="UP000198211"/>
    </source>
</evidence>
<reference evidence="3" key="1">
    <citation type="submission" date="2017-03" db="EMBL/GenBank/DDBJ databases">
        <title>Phytopthora megakarya and P. palmivora, two closely related causual agents of cacao black pod achieved similar genome size and gene model numbers by different mechanisms.</title>
        <authorList>
            <person name="Ali S."/>
            <person name="Shao J."/>
            <person name="Larry D.J."/>
            <person name="Kronmiller B."/>
            <person name="Shen D."/>
            <person name="Strem M.D."/>
            <person name="Melnick R.L."/>
            <person name="Guiltinan M.J."/>
            <person name="Tyler B.M."/>
            <person name="Meinhardt L.W."/>
            <person name="Bailey B.A."/>
        </authorList>
    </citation>
    <scope>NUCLEOTIDE SEQUENCE [LARGE SCALE GENOMIC DNA]</scope>
    <source>
        <strain evidence="3">zdho120</strain>
    </source>
</reference>
<accession>A0A225VAN3</accession>
<dbReference type="AlphaFoldDB" id="A0A225VAN3"/>
<dbReference type="GO" id="GO:0003964">
    <property type="term" value="F:RNA-directed DNA polymerase activity"/>
    <property type="evidence" value="ECO:0007669"/>
    <property type="project" value="UniProtKB-KW"/>
</dbReference>
<dbReference type="Pfam" id="PF07727">
    <property type="entry name" value="RVT_2"/>
    <property type="match status" value="1"/>
</dbReference>
<dbReference type="OrthoDB" id="125060at2759"/>
<organism evidence="2 3">
    <name type="scientific">Phytophthora megakarya</name>
    <dbReference type="NCBI Taxonomy" id="4795"/>
    <lineage>
        <taxon>Eukaryota</taxon>
        <taxon>Sar</taxon>
        <taxon>Stramenopiles</taxon>
        <taxon>Oomycota</taxon>
        <taxon>Peronosporomycetes</taxon>
        <taxon>Peronosporales</taxon>
        <taxon>Peronosporaceae</taxon>
        <taxon>Phytophthora</taxon>
    </lineage>
</organism>
<dbReference type="InterPro" id="IPR013103">
    <property type="entry name" value="RVT_2"/>
</dbReference>
<name>A0A225VAN3_9STRA</name>
<keyword evidence="2" id="KW-0548">Nucleotidyltransferase</keyword>
<comment type="caution">
    <text evidence="2">The sequence shown here is derived from an EMBL/GenBank/DDBJ whole genome shotgun (WGS) entry which is preliminary data.</text>
</comment>
<evidence type="ECO:0000259" key="1">
    <source>
        <dbReference type="Pfam" id="PF07727"/>
    </source>
</evidence>
<evidence type="ECO:0000313" key="2">
    <source>
        <dbReference type="EMBL" id="OWZ02435.1"/>
    </source>
</evidence>
<gene>
    <name evidence="2" type="ORF">PHMEG_00026002</name>
</gene>
<keyword evidence="2" id="KW-0695">RNA-directed DNA polymerase</keyword>
<dbReference type="Proteomes" id="UP000198211">
    <property type="component" value="Unassembled WGS sequence"/>
</dbReference>